<evidence type="ECO:0000313" key="1">
    <source>
        <dbReference type="EMBL" id="OPJ83485.1"/>
    </source>
</evidence>
<gene>
    <name evidence="1" type="ORF">AV530_006370</name>
</gene>
<name>A0A1V4KGG3_PATFA</name>
<dbReference type="AlphaFoldDB" id="A0A1V4KGG3"/>
<dbReference type="EMBL" id="LSYS01003169">
    <property type="protein sequence ID" value="OPJ83485.1"/>
    <property type="molecule type" value="Genomic_DNA"/>
</dbReference>
<sequence length="67" mass="7314">MPFVIGFGVFKGQKTVLIGKFPKSIEKTGGSEENCLLSTYTIALLTWSTVMDWNLTVYVGLGAFGLH</sequence>
<evidence type="ECO:0000313" key="2">
    <source>
        <dbReference type="Proteomes" id="UP000190648"/>
    </source>
</evidence>
<accession>A0A1V4KGG3</accession>
<proteinExistence type="predicted"/>
<reference evidence="1 2" key="1">
    <citation type="submission" date="2016-02" db="EMBL/GenBank/DDBJ databases">
        <title>Band-tailed pigeon sequencing and assembly.</title>
        <authorList>
            <person name="Soares A.E."/>
            <person name="Novak B.J."/>
            <person name="Rice E.S."/>
            <person name="O'Connell B."/>
            <person name="Chang D."/>
            <person name="Weber S."/>
            <person name="Shapiro B."/>
        </authorList>
    </citation>
    <scope>NUCLEOTIDE SEQUENCE [LARGE SCALE GENOMIC DNA]</scope>
    <source>
        <strain evidence="1">BTP2013</strain>
        <tissue evidence="1">Blood</tissue>
    </source>
</reference>
<keyword evidence="2" id="KW-1185">Reference proteome</keyword>
<comment type="caution">
    <text evidence="1">The sequence shown here is derived from an EMBL/GenBank/DDBJ whole genome shotgun (WGS) entry which is preliminary data.</text>
</comment>
<organism evidence="1 2">
    <name type="scientific">Patagioenas fasciata monilis</name>
    <dbReference type="NCBI Taxonomy" id="372326"/>
    <lineage>
        <taxon>Eukaryota</taxon>
        <taxon>Metazoa</taxon>
        <taxon>Chordata</taxon>
        <taxon>Craniata</taxon>
        <taxon>Vertebrata</taxon>
        <taxon>Euteleostomi</taxon>
        <taxon>Archelosauria</taxon>
        <taxon>Archosauria</taxon>
        <taxon>Dinosauria</taxon>
        <taxon>Saurischia</taxon>
        <taxon>Theropoda</taxon>
        <taxon>Coelurosauria</taxon>
        <taxon>Aves</taxon>
        <taxon>Neognathae</taxon>
        <taxon>Neoaves</taxon>
        <taxon>Columbimorphae</taxon>
        <taxon>Columbiformes</taxon>
        <taxon>Columbidae</taxon>
        <taxon>Patagioenas</taxon>
    </lineage>
</organism>
<dbReference type="Proteomes" id="UP000190648">
    <property type="component" value="Unassembled WGS sequence"/>
</dbReference>
<protein>
    <submittedName>
        <fullName evidence="1">Uncharacterized protein</fullName>
    </submittedName>
</protein>